<dbReference type="EMBL" id="CM029040">
    <property type="protein sequence ID" value="KAG2637545.1"/>
    <property type="molecule type" value="Genomic_DNA"/>
</dbReference>
<gene>
    <name evidence="2" type="ORF">PVAP13_2NG539100</name>
</gene>
<dbReference type="PANTHER" id="PTHR31549">
    <property type="entry name" value="PROTEIN, PUTATIVE (DUF247)-RELATED-RELATED"/>
    <property type="match status" value="1"/>
</dbReference>
<evidence type="ECO:0000313" key="2">
    <source>
        <dbReference type="EMBL" id="KAG2637545.1"/>
    </source>
</evidence>
<feature type="compositionally biased region" description="Polar residues" evidence="1">
    <location>
        <begin position="1"/>
        <end position="14"/>
    </location>
</feature>
<dbReference type="PANTHER" id="PTHR31549:SF170">
    <property type="entry name" value="OS01G0564950 PROTEIN"/>
    <property type="match status" value="1"/>
</dbReference>
<comment type="caution">
    <text evidence="2">The sequence shown here is derived from an EMBL/GenBank/DDBJ whole genome shotgun (WGS) entry which is preliminary data.</text>
</comment>
<feature type="region of interest" description="Disordered" evidence="1">
    <location>
        <begin position="1"/>
        <end position="25"/>
    </location>
</feature>
<evidence type="ECO:0000256" key="1">
    <source>
        <dbReference type="SAM" id="MobiDB-lite"/>
    </source>
</evidence>
<reference evidence="2" key="1">
    <citation type="submission" date="2020-05" db="EMBL/GenBank/DDBJ databases">
        <title>WGS assembly of Panicum virgatum.</title>
        <authorList>
            <person name="Lovell J.T."/>
            <person name="Jenkins J."/>
            <person name="Shu S."/>
            <person name="Juenger T.E."/>
            <person name="Schmutz J."/>
        </authorList>
    </citation>
    <scope>NUCLEOTIDE SEQUENCE</scope>
    <source>
        <strain evidence="2">AP13</strain>
    </source>
</reference>
<dbReference type="Pfam" id="PF03140">
    <property type="entry name" value="DUF247"/>
    <property type="match status" value="1"/>
</dbReference>
<protein>
    <submittedName>
        <fullName evidence="2">Uncharacterized protein</fullName>
    </submittedName>
</protein>
<evidence type="ECO:0000313" key="3">
    <source>
        <dbReference type="Proteomes" id="UP000823388"/>
    </source>
</evidence>
<accession>A0A8T0VRV9</accession>
<name>A0A8T0VRV9_PANVG</name>
<dbReference type="AlphaFoldDB" id="A0A8T0VRV9"/>
<keyword evidence="3" id="KW-1185">Reference proteome</keyword>
<organism evidence="2 3">
    <name type="scientific">Panicum virgatum</name>
    <name type="common">Blackwell switchgrass</name>
    <dbReference type="NCBI Taxonomy" id="38727"/>
    <lineage>
        <taxon>Eukaryota</taxon>
        <taxon>Viridiplantae</taxon>
        <taxon>Streptophyta</taxon>
        <taxon>Embryophyta</taxon>
        <taxon>Tracheophyta</taxon>
        <taxon>Spermatophyta</taxon>
        <taxon>Magnoliopsida</taxon>
        <taxon>Liliopsida</taxon>
        <taxon>Poales</taxon>
        <taxon>Poaceae</taxon>
        <taxon>PACMAD clade</taxon>
        <taxon>Panicoideae</taxon>
        <taxon>Panicodae</taxon>
        <taxon>Paniceae</taxon>
        <taxon>Panicinae</taxon>
        <taxon>Panicum</taxon>
        <taxon>Panicum sect. Hiantes</taxon>
    </lineage>
</organism>
<proteinExistence type="predicted"/>
<dbReference type="Proteomes" id="UP000823388">
    <property type="component" value="Chromosome 2N"/>
</dbReference>
<dbReference type="InterPro" id="IPR004158">
    <property type="entry name" value="DUF247_pln"/>
</dbReference>
<sequence>MEKEGISTTSQGETEQPEGMGHATEKYALSDSVVKFRSDDSDEGQRPVRIGLVQIQNWRLRQWFPALINPVTVPLGLFSGRGNRENWNEIKLAHLDRLIRRGHKDGQCQQDSAEATRGMLARFEALEQQIRLQHRDTDDIFKANGWSDSRQALEALLLDCAFILEQLLQHWEAGTRSITVMRPGRYRHELVRFCNQVPYMLHQELMRLVKLPTTLLPDKCGGSRDGFLVMLVIGYVLAEEASEWLLTQYKGPVHHLLHLVHLHLASAVEQRPVAPPPQGSSSLVWPLIRKCEAFYYAAKKTLRRAHGVAKPRRQSLLETAWWSYSMIPPASDLHRVGIRLRPPKKAASCCLAAVHFKDQDGVLELPPLDLDGFDSELLVNLVALELEWEWGSSQRLFLSYAVFMSNLMTSESDMNVLQAAGVVARKLTKMVSDGNLYWVVLKGLAELNNGRELHTHFVRLAHQVKSSYDHLNRAAPCATSSCFSE</sequence>